<dbReference type="STRING" id="1071383.J7S5M3"/>
<feature type="region of interest" description="Disordered" evidence="8">
    <location>
        <begin position="1"/>
        <end position="33"/>
    </location>
</feature>
<evidence type="ECO:0000256" key="2">
    <source>
        <dbReference type="ARBA" id="ARBA00022692"/>
    </source>
</evidence>
<keyword evidence="5 9" id="KW-1133">Transmembrane helix</keyword>
<feature type="domain" description="Phosphatidic acid phosphatase type 2/haloperoxidase" evidence="10">
    <location>
        <begin position="106"/>
        <end position="226"/>
    </location>
</feature>
<protein>
    <recommendedName>
        <fullName evidence="10">Phosphatidic acid phosphatase type 2/haloperoxidase domain-containing protein</fullName>
    </recommendedName>
</protein>
<dbReference type="Pfam" id="PF01569">
    <property type="entry name" value="PAP2"/>
    <property type="match status" value="1"/>
</dbReference>
<dbReference type="HOGENOM" id="CLU_019266_1_1_1"/>
<dbReference type="InterPro" id="IPR036938">
    <property type="entry name" value="PAP2/HPO_sf"/>
</dbReference>
<dbReference type="PANTHER" id="PTHR14969:SF28">
    <property type="entry name" value="DIHYDROSPHINGOSINE 1-PHOSPHATE PHOSPHATASE LCB3-RELATED"/>
    <property type="match status" value="1"/>
</dbReference>
<evidence type="ECO:0000256" key="5">
    <source>
        <dbReference type="ARBA" id="ARBA00022989"/>
    </source>
</evidence>
<evidence type="ECO:0000256" key="8">
    <source>
        <dbReference type="SAM" id="MobiDB-lite"/>
    </source>
</evidence>
<feature type="transmembrane region" description="Helical" evidence="9">
    <location>
        <begin position="375"/>
        <end position="393"/>
    </location>
</feature>
<evidence type="ECO:0000313" key="11">
    <source>
        <dbReference type="EMBL" id="CCK69241.1"/>
    </source>
</evidence>
<feature type="transmembrane region" description="Helical" evidence="9">
    <location>
        <begin position="109"/>
        <end position="129"/>
    </location>
</feature>
<dbReference type="OrthoDB" id="301434at2759"/>
<dbReference type="RefSeq" id="XP_022463487.1">
    <property type="nucleotide sequence ID" value="XM_022606831.1"/>
</dbReference>
<keyword evidence="6 9" id="KW-0472">Membrane</keyword>
<evidence type="ECO:0000256" key="3">
    <source>
        <dbReference type="ARBA" id="ARBA00022801"/>
    </source>
</evidence>
<dbReference type="Gene3D" id="1.20.144.10">
    <property type="entry name" value="Phosphatidic acid phosphatase type 2/haloperoxidase"/>
    <property type="match status" value="1"/>
</dbReference>
<dbReference type="OMA" id="KFMVGIV"/>
<dbReference type="GO" id="GO:0046839">
    <property type="term" value="P:phospholipid dephosphorylation"/>
    <property type="evidence" value="ECO:0007669"/>
    <property type="project" value="EnsemblFungi"/>
</dbReference>
<dbReference type="GO" id="GO:0042392">
    <property type="term" value="F:sphingosine-1-phosphate phosphatase activity"/>
    <property type="evidence" value="ECO:0007669"/>
    <property type="project" value="EnsemblFungi"/>
</dbReference>
<dbReference type="EMBL" id="HE978316">
    <property type="protein sequence ID" value="CCK69241.1"/>
    <property type="molecule type" value="Genomic_DNA"/>
</dbReference>
<sequence>MTETMEIVEEKETRVSKNSTDDQFLTDPGNHGSDHFKTRMSRFRFATREYMTRFTNHQSEYLAGLQAKHQSHFGDVFFPYTALLGSHTFYVLFLPMPVWFGHYELTRDLVYILGYSIYLSGFLKDYWCLPRPRSPPVKRSTLSDYTAKEYGAPSSHAANATGASIYFLYCIWACAPFSLTYKILFTLLTCFYYFSLVVGRVYCGMHGMLDLTAGIACGVVCVAGRLLLSYVFRDFRSGETWWFPLVSVAVGLTLLFKHIRPIDECPCFVDSVAFIGVASGYECGDWFLQKFLPMLSCGGYSTDGPIVLLRPFVAVPVIVLWKNVISKPLVYNVFLKVIGFPDDRATVLQKREQKFNDPVCSLYIGEPKIEIVGRYIIYAGIPIATTVVCPLVLKLVGLA</sequence>
<feature type="transmembrane region" description="Helical" evidence="9">
    <location>
        <begin position="209"/>
        <end position="228"/>
    </location>
</feature>
<feature type="transmembrane region" description="Helical" evidence="9">
    <location>
        <begin position="77"/>
        <end position="97"/>
    </location>
</feature>
<dbReference type="AlphaFoldDB" id="J7S5M3"/>
<dbReference type="eggNOG" id="KOG2822">
    <property type="taxonomic scope" value="Eukaryota"/>
</dbReference>
<dbReference type="KEGG" id="kng:KNAG_0C01280"/>
<reference evidence="12" key="2">
    <citation type="submission" date="2012-08" db="EMBL/GenBank/DDBJ databases">
        <title>Genome sequence of Kazachstania naganishii.</title>
        <authorList>
            <person name="Gordon J.L."/>
            <person name="Armisen D."/>
            <person name="Proux-Wera E."/>
            <person name="OhEigeartaigh S.S."/>
            <person name="Byrne K.P."/>
            <person name="Wolfe K.H."/>
        </authorList>
    </citation>
    <scope>NUCLEOTIDE SEQUENCE [LARGE SCALE GENOMIC DNA]</scope>
    <source>
        <strain evidence="12">ATCC MYA-139 / BCRC 22969 / CBS 8797 / CCRC 22969 / KCTC 17520 / NBRC 10181 / NCYC 3082</strain>
    </source>
</reference>
<dbReference type="GO" id="GO:0005789">
    <property type="term" value="C:endoplasmic reticulum membrane"/>
    <property type="evidence" value="ECO:0007669"/>
    <property type="project" value="UniProtKB-SubCell"/>
</dbReference>
<keyword evidence="4" id="KW-0256">Endoplasmic reticulum</keyword>
<dbReference type="CDD" id="cd03388">
    <property type="entry name" value="PAP2_SPPase1"/>
    <property type="match status" value="1"/>
</dbReference>
<proteinExistence type="inferred from homology"/>
<evidence type="ECO:0000256" key="1">
    <source>
        <dbReference type="ARBA" id="ARBA00004477"/>
    </source>
</evidence>
<dbReference type="GeneID" id="34524921"/>
<evidence type="ECO:0000259" key="10">
    <source>
        <dbReference type="SMART" id="SM00014"/>
    </source>
</evidence>
<comment type="subcellular location">
    <subcellularLocation>
        <location evidence="1">Endoplasmic reticulum membrane</location>
        <topology evidence="1">Multi-pass membrane protein</topology>
    </subcellularLocation>
</comment>
<dbReference type="InterPro" id="IPR000326">
    <property type="entry name" value="PAP2/HPO"/>
</dbReference>
<dbReference type="PANTHER" id="PTHR14969">
    <property type="entry name" value="SPHINGOSINE-1-PHOSPHATE PHOSPHOHYDROLASE"/>
    <property type="match status" value="1"/>
</dbReference>
<dbReference type="SMART" id="SM00014">
    <property type="entry name" value="acidPPc"/>
    <property type="match status" value="1"/>
</dbReference>
<evidence type="ECO:0000313" key="12">
    <source>
        <dbReference type="Proteomes" id="UP000006310"/>
    </source>
</evidence>
<keyword evidence="2 9" id="KW-0812">Transmembrane</keyword>
<name>J7S5M3_HUIN7</name>
<organism evidence="11 12">
    <name type="scientific">Huiozyma naganishii (strain ATCC MYA-139 / BCRC 22969 / CBS 8797 / KCTC 17520 / NBRC 10181 / NCYC 3082 / Yp74L-3)</name>
    <name type="common">Yeast</name>
    <name type="synonym">Kazachstania naganishii</name>
    <dbReference type="NCBI Taxonomy" id="1071383"/>
    <lineage>
        <taxon>Eukaryota</taxon>
        <taxon>Fungi</taxon>
        <taxon>Dikarya</taxon>
        <taxon>Ascomycota</taxon>
        <taxon>Saccharomycotina</taxon>
        <taxon>Saccharomycetes</taxon>
        <taxon>Saccharomycetales</taxon>
        <taxon>Saccharomycetaceae</taxon>
        <taxon>Huiozyma</taxon>
    </lineage>
</organism>
<feature type="transmembrane region" description="Helical" evidence="9">
    <location>
        <begin position="157"/>
        <end position="178"/>
    </location>
</feature>
<accession>J7S5M3</accession>
<evidence type="ECO:0000256" key="7">
    <source>
        <dbReference type="ARBA" id="ARBA00038324"/>
    </source>
</evidence>
<evidence type="ECO:0000256" key="6">
    <source>
        <dbReference type="ARBA" id="ARBA00023136"/>
    </source>
</evidence>
<dbReference type="GO" id="GO:0030148">
    <property type="term" value="P:sphingolipid biosynthetic process"/>
    <property type="evidence" value="ECO:0007669"/>
    <property type="project" value="EnsemblFungi"/>
</dbReference>
<evidence type="ECO:0000256" key="4">
    <source>
        <dbReference type="ARBA" id="ARBA00022824"/>
    </source>
</evidence>
<comment type="similarity">
    <text evidence="7">Belongs to the type 2 lipid phosphate phosphatase family.</text>
</comment>
<evidence type="ECO:0000256" key="9">
    <source>
        <dbReference type="SAM" id="Phobius"/>
    </source>
</evidence>
<reference evidence="11 12" key="1">
    <citation type="journal article" date="2011" name="Proc. Natl. Acad. Sci. U.S.A.">
        <title>Evolutionary erosion of yeast sex chromosomes by mating-type switching accidents.</title>
        <authorList>
            <person name="Gordon J.L."/>
            <person name="Armisen D."/>
            <person name="Proux-Wera E."/>
            <person name="Oheigeartaigh S.S."/>
            <person name="Byrne K.P."/>
            <person name="Wolfe K.H."/>
        </authorList>
    </citation>
    <scope>NUCLEOTIDE SEQUENCE [LARGE SCALE GENOMIC DNA]</scope>
    <source>
        <strain evidence="12">ATCC MYA-139 / BCRC 22969 / CBS 8797 / CCRC 22969 / KCTC 17520 / NBRC 10181 / NCYC 3082</strain>
    </source>
</reference>
<dbReference type="SUPFAM" id="SSF48317">
    <property type="entry name" value="Acid phosphatase/Vanadium-dependent haloperoxidase"/>
    <property type="match status" value="1"/>
</dbReference>
<keyword evidence="12" id="KW-1185">Reference proteome</keyword>
<gene>
    <name evidence="11" type="primary">KNAG0C01280</name>
    <name evidence="11" type="ordered locus">KNAG_0C01280</name>
</gene>
<dbReference type="Proteomes" id="UP000006310">
    <property type="component" value="Chromosome 3"/>
</dbReference>
<keyword evidence="3" id="KW-0378">Hydrolase</keyword>